<sequence>MVHSQSGAQVTDARCFLKNMPTFADMSRVTSGVGPQASATSQRCPPRLEDVQPVVPVCLPPGLEDMQCMKSWQGPPGLELPMSRQKESPISRQTSASSCGGTFGQDLHAEEEFEQCFGMCRSDLHTINGDWRAGKYPIAPGHEAAGVVREVGAEAAAAGFKVGDSVAVGCMVGAEAAAARFALQAWSAEAAAAGFKVGDSVAVGCMVGAEAAAARFALQAWSSTALRCARPTLTCSQQDATTTIALAPTPTAAIPLTSPSASALCSRFPRARSWSRRLRSSMPRTPRHPSTC</sequence>
<dbReference type="OrthoDB" id="1879366at2759"/>
<dbReference type="InterPro" id="IPR047109">
    <property type="entry name" value="CAD-like"/>
</dbReference>
<evidence type="ECO:0000259" key="4">
    <source>
        <dbReference type="Pfam" id="PF08240"/>
    </source>
</evidence>
<evidence type="ECO:0000256" key="3">
    <source>
        <dbReference type="ARBA" id="ARBA00023002"/>
    </source>
</evidence>
<evidence type="ECO:0000313" key="6">
    <source>
        <dbReference type="Proteomes" id="UP000654075"/>
    </source>
</evidence>
<feature type="domain" description="Alcohol dehydrogenase-like N-terminal" evidence="4">
    <location>
        <begin position="116"/>
        <end position="174"/>
    </location>
</feature>
<organism evidence="5 6">
    <name type="scientific">Polarella glacialis</name>
    <name type="common">Dinoflagellate</name>
    <dbReference type="NCBI Taxonomy" id="89957"/>
    <lineage>
        <taxon>Eukaryota</taxon>
        <taxon>Sar</taxon>
        <taxon>Alveolata</taxon>
        <taxon>Dinophyceae</taxon>
        <taxon>Suessiales</taxon>
        <taxon>Suessiaceae</taxon>
        <taxon>Polarella</taxon>
    </lineage>
</organism>
<proteinExistence type="predicted"/>
<protein>
    <recommendedName>
        <fullName evidence="4">Alcohol dehydrogenase-like N-terminal domain-containing protein</fullName>
    </recommendedName>
</protein>
<dbReference type="PANTHER" id="PTHR42683">
    <property type="entry name" value="ALDEHYDE REDUCTASE"/>
    <property type="match status" value="1"/>
</dbReference>
<keyword evidence="6" id="KW-1185">Reference proteome</keyword>
<keyword evidence="2" id="KW-0862">Zinc</keyword>
<dbReference type="Pfam" id="PF08240">
    <property type="entry name" value="ADH_N"/>
    <property type="match status" value="1"/>
</dbReference>
<dbReference type="SUPFAM" id="SSF50129">
    <property type="entry name" value="GroES-like"/>
    <property type="match status" value="1"/>
</dbReference>
<dbReference type="GO" id="GO:0008270">
    <property type="term" value="F:zinc ion binding"/>
    <property type="evidence" value="ECO:0007669"/>
    <property type="project" value="InterPro"/>
</dbReference>
<dbReference type="PROSITE" id="PS00059">
    <property type="entry name" value="ADH_ZINC"/>
    <property type="match status" value="1"/>
</dbReference>
<gene>
    <name evidence="5" type="ORF">PGLA1383_LOCUS53034</name>
</gene>
<dbReference type="InterPro" id="IPR013154">
    <property type="entry name" value="ADH-like_N"/>
</dbReference>
<dbReference type="InterPro" id="IPR002328">
    <property type="entry name" value="ADH_Zn_CS"/>
</dbReference>
<reference evidence="5" key="1">
    <citation type="submission" date="2021-02" db="EMBL/GenBank/DDBJ databases">
        <authorList>
            <person name="Dougan E. K."/>
            <person name="Rhodes N."/>
            <person name="Thang M."/>
            <person name="Chan C."/>
        </authorList>
    </citation>
    <scope>NUCLEOTIDE SEQUENCE</scope>
</reference>
<dbReference type="GO" id="GO:0016616">
    <property type="term" value="F:oxidoreductase activity, acting on the CH-OH group of donors, NAD or NADP as acceptor"/>
    <property type="evidence" value="ECO:0007669"/>
    <property type="project" value="InterPro"/>
</dbReference>
<dbReference type="InterPro" id="IPR011032">
    <property type="entry name" value="GroES-like_sf"/>
</dbReference>
<keyword evidence="3" id="KW-0560">Oxidoreductase</keyword>
<dbReference type="Gene3D" id="3.90.180.10">
    <property type="entry name" value="Medium-chain alcohol dehydrogenases, catalytic domain"/>
    <property type="match status" value="1"/>
</dbReference>
<name>A0A813HI38_POLGL</name>
<evidence type="ECO:0000313" key="5">
    <source>
        <dbReference type="EMBL" id="CAE8637701.1"/>
    </source>
</evidence>
<dbReference type="Proteomes" id="UP000654075">
    <property type="component" value="Unassembled WGS sequence"/>
</dbReference>
<dbReference type="AlphaFoldDB" id="A0A813HI38"/>
<evidence type="ECO:0000256" key="1">
    <source>
        <dbReference type="ARBA" id="ARBA00022723"/>
    </source>
</evidence>
<accession>A0A813HI38</accession>
<dbReference type="EMBL" id="CAJNNV010031750">
    <property type="protein sequence ID" value="CAE8637701.1"/>
    <property type="molecule type" value="Genomic_DNA"/>
</dbReference>
<keyword evidence="1" id="KW-0479">Metal-binding</keyword>
<evidence type="ECO:0000256" key="2">
    <source>
        <dbReference type="ARBA" id="ARBA00022833"/>
    </source>
</evidence>
<comment type="caution">
    <text evidence="5">The sequence shown here is derived from an EMBL/GenBank/DDBJ whole genome shotgun (WGS) entry which is preliminary data.</text>
</comment>